<dbReference type="Pfam" id="PF17042">
    <property type="entry name" value="NBD_C"/>
    <property type="match status" value="1"/>
</dbReference>
<evidence type="ECO:0000313" key="9">
    <source>
        <dbReference type="EMBL" id="NYI67252.1"/>
    </source>
</evidence>
<evidence type="ECO:0000256" key="1">
    <source>
        <dbReference type="ARBA" id="ARBA00005715"/>
    </source>
</evidence>
<evidence type="ECO:0000259" key="8">
    <source>
        <dbReference type="Pfam" id="PF17042"/>
    </source>
</evidence>
<evidence type="ECO:0000256" key="3">
    <source>
        <dbReference type="ARBA" id="ARBA00022741"/>
    </source>
</evidence>
<keyword evidence="10" id="KW-1185">Reference proteome</keyword>
<sequence length="469" mass="49202">MTAMPDDTPVLTIPDAAQLIRAANKSSGRRIALLDDDPTGSQTVHDVDVVMALDAVEYRRALAEPGSECFILTNTRALDESDAVALSTAVADDVYSVALELNVPLSLVSRSDSTLRGHVIAEMDALTRSATRAGRPLDAVLFAPAFFEAGRFTAGNVHYARVGDDVLPVGETEFARDATFGYTASDLREFLAEKSAGRIAVDDVASLSLDDIRVGGPDRVAEVLAGTRDAQPVVVNAACYQDLEVVVLGVIEAEQRGKRVGYRAGPSLARPLAGLDAKAPLTASDIRTNSPAGNGLVVVGSHVGLTSRQVEAARRRLGLTEHELDAERLLSDDAATYIDDAASAVRESLAAGHTLIYTSRTLIRGIDEQDSLRIARTVSAGVNAVVRAAMVARPGWVIAKGGITSHEVAVSGLGIRRARVLGQLFEGIVSVLNPTAAGDDAVGVPYVVFAGNVGNEETLADAIEIMSGS</sequence>
<dbReference type="AlphaFoldDB" id="A0A7Z0AA56"/>
<evidence type="ECO:0000256" key="4">
    <source>
        <dbReference type="ARBA" id="ARBA00022777"/>
    </source>
</evidence>
<keyword evidence="2" id="KW-0808">Transferase</keyword>
<dbReference type="Gene3D" id="3.40.980.20">
    <property type="entry name" value="Four-carbon acid sugar kinase, nucleotide binding domain"/>
    <property type="match status" value="1"/>
</dbReference>
<keyword evidence="6" id="KW-0119">Carbohydrate metabolism</keyword>
<name>A0A7Z0AA56_9MICO</name>
<dbReference type="InterPro" id="IPR042213">
    <property type="entry name" value="NBD_C_sf"/>
</dbReference>
<feature type="domain" description="Four-carbon acid sugar kinase nucleotide binding" evidence="8">
    <location>
        <begin position="296"/>
        <end position="459"/>
    </location>
</feature>
<reference evidence="9 10" key="1">
    <citation type="submission" date="2020-07" db="EMBL/GenBank/DDBJ databases">
        <title>Sequencing the genomes of 1000 actinobacteria strains.</title>
        <authorList>
            <person name="Klenk H.-P."/>
        </authorList>
    </citation>
    <scope>NUCLEOTIDE SEQUENCE [LARGE SCALE GENOMIC DNA]</scope>
    <source>
        <strain evidence="9 10">DSM 26341</strain>
    </source>
</reference>
<dbReference type="InterPro" id="IPR010737">
    <property type="entry name" value="4-carb_acid_sugar_kinase_N"/>
</dbReference>
<comment type="similarity">
    <text evidence="1">Belongs to the four-carbon acid sugar kinase family.</text>
</comment>
<dbReference type="GO" id="GO:0016301">
    <property type="term" value="F:kinase activity"/>
    <property type="evidence" value="ECO:0007669"/>
    <property type="project" value="UniProtKB-KW"/>
</dbReference>
<keyword evidence="5" id="KW-0067">ATP-binding</keyword>
<proteinExistence type="inferred from homology"/>
<protein>
    <submittedName>
        <fullName evidence="9">Uncharacterized protein YgbK (DUF1537 family)</fullName>
    </submittedName>
</protein>
<dbReference type="EMBL" id="JACBZP010000001">
    <property type="protein sequence ID" value="NYI67252.1"/>
    <property type="molecule type" value="Genomic_DNA"/>
</dbReference>
<organism evidence="9 10">
    <name type="scientific">Spelaeicoccus albus</name>
    <dbReference type="NCBI Taxonomy" id="1280376"/>
    <lineage>
        <taxon>Bacteria</taxon>
        <taxon>Bacillati</taxon>
        <taxon>Actinomycetota</taxon>
        <taxon>Actinomycetes</taxon>
        <taxon>Micrococcales</taxon>
        <taxon>Brevibacteriaceae</taxon>
        <taxon>Spelaeicoccus</taxon>
    </lineage>
</organism>
<dbReference type="Gene3D" id="3.40.50.10840">
    <property type="entry name" value="Putative sugar-binding, N-terminal domain"/>
    <property type="match status" value="1"/>
</dbReference>
<evidence type="ECO:0000313" key="10">
    <source>
        <dbReference type="Proteomes" id="UP000539111"/>
    </source>
</evidence>
<keyword evidence="4" id="KW-0418">Kinase</keyword>
<dbReference type="RefSeq" id="WP_237249052.1">
    <property type="nucleotide sequence ID" value="NZ_JACBZP010000001.1"/>
</dbReference>
<evidence type="ECO:0000256" key="6">
    <source>
        <dbReference type="ARBA" id="ARBA00023277"/>
    </source>
</evidence>
<feature type="domain" description="Four-carbon acid sugar kinase N-terminal" evidence="7">
    <location>
        <begin position="31"/>
        <end position="271"/>
    </location>
</feature>
<dbReference type="InterPro" id="IPR031475">
    <property type="entry name" value="NBD_C"/>
</dbReference>
<evidence type="ECO:0000256" key="5">
    <source>
        <dbReference type="ARBA" id="ARBA00022840"/>
    </source>
</evidence>
<evidence type="ECO:0000256" key="2">
    <source>
        <dbReference type="ARBA" id="ARBA00022679"/>
    </source>
</evidence>
<dbReference type="SUPFAM" id="SSF142764">
    <property type="entry name" value="YgbK-like"/>
    <property type="match status" value="1"/>
</dbReference>
<accession>A0A7Z0AA56</accession>
<keyword evidence="3" id="KW-0547">Nucleotide-binding</keyword>
<dbReference type="Proteomes" id="UP000539111">
    <property type="component" value="Unassembled WGS sequence"/>
</dbReference>
<evidence type="ECO:0000259" key="7">
    <source>
        <dbReference type="Pfam" id="PF07005"/>
    </source>
</evidence>
<gene>
    <name evidence="9" type="ORF">BJY26_001558</name>
</gene>
<comment type="caution">
    <text evidence="9">The sequence shown here is derived from an EMBL/GenBank/DDBJ whole genome shotgun (WGS) entry which is preliminary data.</text>
</comment>
<dbReference type="GO" id="GO:0005524">
    <property type="term" value="F:ATP binding"/>
    <property type="evidence" value="ECO:0007669"/>
    <property type="project" value="UniProtKB-KW"/>
</dbReference>
<dbReference type="Pfam" id="PF07005">
    <property type="entry name" value="SBD_N"/>
    <property type="match status" value="1"/>
</dbReference>
<dbReference type="InterPro" id="IPR037051">
    <property type="entry name" value="4-carb_acid_sugar_kinase_N_sf"/>
</dbReference>